<feature type="signal peptide" evidence="8">
    <location>
        <begin position="1"/>
        <end position="21"/>
    </location>
</feature>
<evidence type="ECO:0000259" key="9">
    <source>
        <dbReference type="SMART" id="SM00900"/>
    </source>
</evidence>
<dbReference type="SUPFAM" id="SSF56425">
    <property type="entry name" value="Succinate dehydrogenase/fumarate reductase flavoprotein, catalytic domain"/>
    <property type="match status" value="1"/>
</dbReference>
<dbReference type="Pfam" id="PF00890">
    <property type="entry name" value="FAD_binding_2"/>
    <property type="match status" value="1"/>
</dbReference>
<evidence type="ECO:0000256" key="5">
    <source>
        <dbReference type="ARBA" id="ARBA00022827"/>
    </source>
</evidence>
<dbReference type="InterPro" id="IPR027477">
    <property type="entry name" value="Succ_DH/fumarate_Rdtase_cat_sf"/>
</dbReference>
<dbReference type="InterPro" id="IPR007329">
    <property type="entry name" value="FMN-bd"/>
</dbReference>
<dbReference type="PROSITE" id="PS51257">
    <property type="entry name" value="PROKAR_LIPOPROTEIN"/>
    <property type="match status" value="1"/>
</dbReference>
<sequence>MKKIASLLLAGLLIVSGCAKTDQGSQLYTAGTYEVVTQGFGGDMKVAVTVSADKIEKVEVLEHGETQGIGTNAIEQLPAIIVEKQSAEVDTVAGCTVSSKALLSAVQEALNQAMGKDASANVAADGEYAVEVNGFHGPMQVSVVIKDGKITAVNVGNNVETVGIGSKAIDAMPQRIIDAQSVNVDVLTGASITSRAILSGVSDALTQAGADLSVYSKAVEVVKSEDKEISAEIVIIGAGGAGLTAAIEALENGASSVALIEKMDITGGNTRLSGGEYAAPNNWLQAGEGIEDSKEQYFNDIYEGGYERGNKELIQVIVDNALESAEWLKDDVGVVYRDKMSWYGGHKVARTLWPVGDGPVYVDTLEEKARSLGAEIYFTTTANELIQDENGRVTGVVATYKDGATYTFKADKGVIMTTGGFSANIEMREAVNTMWPSLDANVPNTNSPAITGDGIVMAQAIGADVVDMDAIQLYPVNNPATGNYYYIDYARLNSTALLVNKEGKRFVNEKGTRDVISLATLEQTDKMVYEIIDAAVVAEQRLYEDYQAEIDKCLKDGVLAIGTLEEVCEHFGVPVEEVKATIAHYNEMVDAGTDEDFGRTDNFNKIGDGPYFMFSSVVSVHHTMGGVKIDADARVLDKDGNPIEGLYAAGEVTGGIHGGNRLGSVAVCDTVVFGRVAAQSALAQK</sequence>
<comment type="cofactor">
    <cofactor evidence="8">
        <name>FAD</name>
        <dbReference type="ChEBI" id="CHEBI:57692"/>
    </cofactor>
    <text evidence="8">Binds 1 FAD per subunit.</text>
</comment>
<feature type="domain" description="FMN-binding" evidence="9">
    <location>
        <begin position="134"/>
        <end position="208"/>
    </location>
</feature>
<keyword evidence="11" id="KW-1185">Reference proteome</keyword>
<evidence type="ECO:0000256" key="1">
    <source>
        <dbReference type="ARBA" id="ARBA00008040"/>
    </source>
</evidence>
<dbReference type="EC" id="1.3.99.33" evidence="2 8"/>
<evidence type="ECO:0000256" key="7">
    <source>
        <dbReference type="ARBA" id="ARBA00049922"/>
    </source>
</evidence>
<keyword evidence="4 8" id="KW-0285">Flavoprotein</keyword>
<evidence type="ECO:0000256" key="6">
    <source>
        <dbReference type="ARBA" id="ARBA00023002"/>
    </source>
</evidence>
<dbReference type="EMBL" id="QJKH01000001">
    <property type="protein sequence ID" value="PXX81413.1"/>
    <property type="molecule type" value="Genomic_DNA"/>
</dbReference>
<dbReference type="SUPFAM" id="SSF51905">
    <property type="entry name" value="FAD/NAD(P)-binding domain"/>
    <property type="match status" value="1"/>
</dbReference>
<dbReference type="PANTHER" id="PTHR43400:SF7">
    <property type="entry name" value="FAD-DEPENDENT OXIDOREDUCTASE 2 FAD BINDING DOMAIN-CONTAINING PROTEIN"/>
    <property type="match status" value="1"/>
</dbReference>
<feature type="domain" description="FMN-binding" evidence="9">
    <location>
        <begin position="39"/>
        <end position="113"/>
    </location>
</feature>
<dbReference type="Gene3D" id="3.90.1010.20">
    <property type="match status" value="2"/>
</dbReference>
<dbReference type="Pfam" id="PF04205">
    <property type="entry name" value="FMN_bind"/>
    <property type="match status" value="2"/>
</dbReference>
<comment type="catalytic activity">
    <reaction evidence="7 8">
        <text>dihydrourocanate + A = urocanate + AH2</text>
        <dbReference type="Rhea" id="RHEA:36059"/>
        <dbReference type="ChEBI" id="CHEBI:13193"/>
        <dbReference type="ChEBI" id="CHEBI:17499"/>
        <dbReference type="ChEBI" id="CHEBI:27247"/>
        <dbReference type="ChEBI" id="CHEBI:72991"/>
        <dbReference type="EC" id="1.3.99.33"/>
    </reaction>
</comment>
<organism evidence="10 11">
    <name type="scientific">Dielma fastidiosa</name>
    <dbReference type="NCBI Taxonomy" id="1034346"/>
    <lineage>
        <taxon>Bacteria</taxon>
        <taxon>Bacillati</taxon>
        <taxon>Bacillota</taxon>
        <taxon>Erysipelotrichia</taxon>
        <taxon>Erysipelotrichales</taxon>
        <taxon>Erysipelotrichaceae</taxon>
        <taxon>Dielma</taxon>
    </lineage>
</organism>
<evidence type="ECO:0000313" key="10">
    <source>
        <dbReference type="EMBL" id="PXX81413.1"/>
    </source>
</evidence>
<dbReference type="InterPro" id="IPR050315">
    <property type="entry name" value="FAD-oxidoreductase_2"/>
</dbReference>
<reference evidence="10 11" key="1">
    <citation type="submission" date="2018-05" db="EMBL/GenBank/DDBJ databases">
        <title>Genomic Encyclopedia of Type Strains, Phase IV (KMG-IV): sequencing the most valuable type-strain genomes for metagenomic binning, comparative biology and taxonomic classification.</title>
        <authorList>
            <person name="Goeker M."/>
        </authorList>
    </citation>
    <scope>NUCLEOTIDE SEQUENCE [LARGE SCALE GENOMIC DNA]</scope>
    <source>
        <strain evidence="10 11">JC118</strain>
    </source>
</reference>
<name>A0A318L7H7_9FIRM</name>
<accession>A0A318L7H7</accession>
<dbReference type="InterPro" id="IPR003953">
    <property type="entry name" value="FAD-dep_OxRdtase_2_FAD-bd"/>
</dbReference>
<dbReference type="PANTHER" id="PTHR43400">
    <property type="entry name" value="FUMARATE REDUCTASE"/>
    <property type="match status" value="1"/>
</dbReference>
<comment type="caution">
    <text evidence="10">The sequence shown here is derived from an EMBL/GenBank/DDBJ whole genome shotgun (WGS) entry which is preliminary data.</text>
</comment>
<dbReference type="AlphaFoldDB" id="A0A318L7H7"/>
<comment type="similarity">
    <text evidence="1 8">Belongs to the FAD-dependent oxidoreductase 2 family. FRD/SDH subfamily.</text>
</comment>
<dbReference type="GO" id="GO:0010181">
    <property type="term" value="F:FMN binding"/>
    <property type="evidence" value="ECO:0007669"/>
    <property type="project" value="InterPro"/>
</dbReference>
<keyword evidence="8" id="KW-0732">Signal</keyword>
<evidence type="ECO:0000256" key="8">
    <source>
        <dbReference type="RuleBase" id="RU366062"/>
    </source>
</evidence>
<dbReference type="GO" id="GO:0033765">
    <property type="term" value="F:steroid dehydrogenase activity, acting on the CH-CH group of donors"/>
    <property type="evidence" value="ECO:0007669"/>
    <property type="project" value="UniProtKB-ARBA"/>
</dbReference>
<evidence type="ECO:0000313" key="11">
    <source>
        <dbReference type="Proteomes" id="UP000247612"/>
    </source>
</evidence>
<dbReference type="Gene3D" id="3.50.50.60">
    <property type="entry name" value="FAD/NAD(P)-binding domain"/>
    <property type="match status" value="1"/>
</dbReference>
<evidence type="ECO:0000256" key="4">
    <source>
        <dbReference type="ARBA" id="ARBA00022630"/>
    </source>
</evidence>
<dbReference type="InterPro" id="IPR036188">
    <property type="entry name" value="FAD/NAD-bd_sf"/>
</dbReference>
<dbReference type="NCBIfam" id="TIGR01813">
    <property type="entry name" value="flavo_cyto_c"/>
    <property type="match status" value="1"/>
</dbReference>
<dbReference type="InterPro" id="IPR010960">
    <property type="entry name" value="Flavocytochrome_c"/>
</dbReference>
<evidence type="ECO:0000256" key="3">
    <source>
        <dbReference type="ARBA" id="ARBA00015872"/>
    </source>
</evidence>
<dbReference type="OrthoDB" id="9806724at2"/>
<comment type="cofactor">
    <cofactor evidence="8">
        <name>FMN</name>
        <dbReference type="ChEBI" id="CHEBI:58210"/>
    </cofactor>
    <text evidence="8">Binds 1 or 2 FMN covalently per subunit.</text>
</comment>
<dbReference type="GO" id="GO:0016020">
    <property type="term" value="C:membrane"/>
    <property type="evidence" value="ECO:0007669"/>
    <property type="project" value="InterPro"/>
</dbReference>
<proteinExistence type="inferred from homology"/>
<dbReference type="STRING" id="1034346.GCA_000313565_00017"/>
<gene>
    <name evidence="10" type="ORF">DES51_10117</name>
</gene>
<dbReference type="RefSeq" id="WP_022936331.1">
    <property type="nucleotide sequence ID" value="NZ_CABKRQ010000001.1"/>
</dbReference>
<feature type="chain" id="PRO_5022271175" description="Urocanate reductase" evidence="8">
    <location>
        <begin position="22"/>
        <end position="685"/>
    </location>
</feature>
<keyword evidence="5 8" id="KW-0274">FAD</keyword>
<dbReference type="SMART" id="SM00900">
    <property type="entry name" value="FMN_bind"/>
    <property type="match status" value="2"/>
</dbReference>
<protein>
    <recommendedName>
        <fullName evidence="3 8">Urocanate reductase</fullName>
        <ecNumber evidence="2 8">1.3.99.33</ecNumber>
    </recommendedName>
</protein>
<dbReference type="Proteomes" id="UP000247612">
    <property type="component" value="Unassembled WGS sequence"/>
</dbReference>
<keyword evidence="6 8" id="KW-0560">Oxidoreductase</keyword>
<dbReference type="Gene3D" id="3.90.700.10">
    <property type="entry name" value="Succinate dehydrogenase/fumarate reductase flavoprotein, catalytic domain"/>
    <property type="match status" value="1"/>
</dbReference>
<evidence type="ECO:0000256" key="2">
    <source>
        <dbReference type="ARBA" id="ARBA00013137"/>
    </source>
</evidence>
<dbReference type="PRINTS" id="PR00368">
    <property type="entry name" value="FADPNR"/>
</dbReference>